<protein>
    <recommendedName>
        <fullName evidence="3">Component of SufBCD complex</fullName>
    </recommendedName>
</protein>
<comment type="caution">
    <text evidence="2">The sequence shown here is derived from an EMBL/GenBank/DDBJ whole genome shotgun (WGS) entry which is preliminary data.</text>
</comment>
<feature type="transmembrane region" description="Helical" evidence="1">
    <location>
        <begin position="19"/>
        <end position="38"/>
    </location>
</feature>
<evidence type="ECO:0000256" key="1">
    <source>
        <dbReference type="SAM" id="Phobius"/>
    </source>
</evidence>
<evidence type="ECO:0000313" key="2">
    <source>
        <dbReference type="EMBL" id="OIQ69528.1"/>
    </source>
</evidence>
<feature type="transmembrane region" description="Helical" evidence="1">
    <location>
        <begin position="105"/>
        <end position="125"/>
    </location>
</feature>
<reference evidence="2" key="1">
    <citation type="submission" date="2016-10" db="EMBL/GenBank/DDBJ databases">
        <title>Sequence of Gallionella enrichment culture.</title>
        <authorList>
            <person name="Poehlein A."/>
            <person name="Muehling M."/>
            <person name="Daniel R."/>
        </authorList>
    </citation>
    <scope>NUCLEOTIDE SEQUENCE</scope>
</reference>
<feature type="transmembrane region" description="Helical" evidence="1">
    <location>
        <begin position="146"/>
        <end position="165"/>
    </location>
</feature>
<gene>
    <name evidence="2" type="ORF">GALL_488680</name>
</gene>
<feature type="transmembrane region" description="Helical" evidence="1">
    <location>
        <begin position="78"/>
        <end position="99"/>
    </location>
</feature>
<keyword evidence="1" id="KW-0812">Transmembrane</keyword>
<keyword evidence="1" id="KW-1133">Transmembrane helix</keyword>
<keyword evidence="1" id="KW-0472">Membrane</keyword>
<dbReference type="EMBL" id="MLJW01004675">
    <property type="protein sequence ID" value="OIQ69528.1"/>
    <property type="molecule type" value="Genomic_DNA"/>
</dbReference>
<evidence type="ECO:0008006" key="3">
    <source>
        <dbReference type="Google" id="ProtNLM"/>
    </source>
</evidence>
<dbReference type="AlphaFoldDB" id="A0A1J5PFH3"/>
<organism evidence="2">
    <name type="scientific">mine drainage metagenome</name>
    <dbReference type="NCBI Taxonomy" id="410659"/>
    <lineage>
        <taxon>unclassified sequences</taxon>
        <taxon>metagenomes</taxon>
        <taxon>ecological metagenomes</taxon>
    </lineage>
</organism>
<name>A0A1J5PFH3_9ZZZZ</name>
<proteinExistence type="predicted"/>
<sequence length="175" mass="19974">MSIYQTIHHLIDLRSFSNLWFWIALAVLWSSASHYVLGVPYDMVSRARTQGGQAQSDLEDLTRINVGRYLFIARTSGLWLLGFLFFALTTLVTLGFYYHVEFAQALFLLMAPMSLVGVLSLVTARRIEAGENAGAALQRRLHWHRFTVQAIGMVAILITSMWGMYQNLQLSVMWR</sequence>
<accession>A0A1J5PFH3</accession>